<keyword evidence="3" id="KW-1185">Reference proteome</keyword>
<sequence>RDGHSYCSTAGCERVKIIATIRANQKTQTCNCTANAYPKYRKAASNIVPMPKPNTEPCRACGASQ</sequence>
<reference evidence="2 3" key="1">
    <citation type="submission" date="2024-05" db="EMBL/GenBank/DDBJ databases">
        <title>Genome sequencing and assembly of Indian major carp, Cirrhinus mrigala (Hamilton, 1822).</title>
        <authorList>
            <person name="Mohindra V."/>
            <person name="Chowdhury L.M."/>
            <person name="Lal K."/>
            <person name="Jena J.K."/>
        </authorList>
    </citation>
    <scope>NUCLEOTIDE SEQUENCE [LARGE SCALE GENOMIC DNA]</scope>
    <source>
        <strain evidence="2">CM1030</strain>
        <tissue evidence="2">Blood</tissue>
    </source>
</reference>
<dbReference type="InterPro" id="IPR052252">
    <property type="entry name" value="CEMIP/CEMIP2"/>
</dbReference>
<proteinExistence type="predicted"/>
<dbReference type="PANTHER" id="PTHR15535">
    <property type="entry name" value="TRANSMEMBRANE PROTEIN 2-RELATED"/>
    <property type="match status" value="1"/>
</dbReference>
<protein>
    <recommendedName>
        <fullName evidence="1">CEMIP domain-containing protein</fullName>
    </recommendedName>
</protein>
<feature type="domain" description="CEMIP" evidence="1">
    <location>
        <begin position="1"/>
        <end position="40"/>
    </location>
</feature>
<organism evidence="2 3">
    <name type="scientific">Cirrhinus mrigala</name>
    <name type="common">Mrigala</name>
    <dbReference type="NCBI Taxonomy" id="683832"/>
    <lineage>
        <taxon>Eukaryota</taxon>
        <taxon>Metazoa</taxon>
        <taxon>Chordata</taxon>
        <taxon>Craniata</taxon>
        <taxon>Vertebrata</taxon>
        <taxon>Euteleostomi</taxon>
        <taxon>Actinopterygii</taxon>
        <taxon>Neopterygii</taxon>
        <taxon>Teleostei</taxon>
        <taxon>Ostariophysi</taxon>
        <taxon>Cypriniformes</taxon>
        <taxon>Cyprinidae</taxon>
        <taxon>Labeoninae</taxon>
        <taxon>Labeonini</taxon>
        <taxon>Cirrhinus</taxon>
    </lineage>
</organism>
<dbReference type="Proteomes" id="UP001529510">
    <property type="component" value="Unassembled WGS sequence"/>
</dbReference>
<dbReference type="AlphaFoldDB" id="A0ABD0R6G4"/>
<gene>
    <name evidence="2" type="ORF">M9458_011911</name>
</gene>
<feature type="non-terminal residue" evidence="2">
    <location>
        <position position="65"/>
    </location>
</feature>
<accession>A0ABD0R6G4</accession>
<evidence type="ECO:0000259" key="1">
    <source>
        <dbReference type="Pfam" id="PF24605"/>
    </source>
</evidence>
<comment type="caution">
    <text evidence="2">The sequence shown here is derived from an EMBL/GenBank/DDBJ whole genome shotgun (WGS) entry which is preliminary data.</text>
</comment>
<evidence type="ECO:0000313" key="2">
    <source>
        <dbReference type="EMBL" id="KAL0193615.1"/>
    </source>
</evidence>
<dbReference type="PANTHER" id="PTHR15535:SF26">
    <property type="entry name" value="CELL SURFACE HYALURONIDASE"/>
    <property type="match status" value="1"/>
</dbReference>
<dbReference type="Pfam" id="PF24605">
    <property type="entry name" value="CEMIP_X"/>
    <property type="match status" value="1"/>
</dbReference>
<dbReference type="EMBL" id="JAMKFB020000005">
    <property type="protein sequence ID" value="KAL0193615.1"/>
    <property type="molecule type" value="Genomic_DNA"/>
</dbReference>
<dbReference type="InterPro" id="IPR055400">
    <property type="entry name" value="CEMIP_X"/>
</dbReference>
<name>A0ABD0R6G4_CIRMR</name>
<evidence type="ECO:0000313" key="3">
    <source>
        <dbReference type="Proteomes" id="UP001529510"/>
    </source>
</evidence>
<feature type="non-terminal residue" evidence="2">
    <location>
        <position position="1"/>
    </location>
</feature>